<name>A0A2V1H6D8_9GAMM</name>
<organism evidence="9 10">
    <name type="scientific">Pelagibaculum spongiae</name>
    <dbReference type="NCBI Taxonomy" id="2080658"/>
    <lineage>
        <taxon>Bacteria</taxon>
        <taxon>Pseudomonadati</taxon>
        <taxon>Pseudomonadota</taxon>
        <taxon>Gammaproteobacteria</taxon>
        <taxon>Oceanospirillales</taxon>
        <taxon>Pelagibaculum</taxon>
    </lineage>
</organism>
<comment type="function">
    <text evidence="8">Involved in the regulation of the intracellular balance of NAD and NADP, and is a key enzyme in the biosynthesis of NADP. Catalyzes specifically the phosphorylation on 2'-hydroxyl of the adenosine moiety of NAD to yield NADP.</text>
</comment>
<dbReference type="HAMAP" id="MF_00361">
    <property type="entry name" value="NAD_kinase"/>
    <property type="match status" value="1"/>
</dbReference>
<comment type="subcellular location">
    <subcellularLocation>
        <location evidence="8">Cytoplasm</location>
    </subcellularLocation>
</comment>
<evidence type="ECO:0000313" key="10">
    <source>
        <dbReference type="Proteomes" id="UP000244906"/>
    </source>
</evidence>
<dbReference type="GO" id="GO:0003951">
    <property type="term" value="F:NAD+ kinase activity"/>
    <property type="evidence" value="ECO:0007669"/>
    <property type="project" value="UniProtKB-UniRule"/>
</dbReference>
<dbReference type="EC" id="2.7.1.23" evidence="8"/>
<dbReference type="AlphaFoldDB" id="A0A2V1H6D8"/>
<evidence type="ECO:0000256" key="3">
    <source>
        <dbReference type="ARBA" id="ARBA00022777"/>
    </source>
</evidence>
<evidence type="ECO:0000313" key="9">
    <source>
        <dbReference type="EMBL" id="PVZ71992.1"/>
    </source>
</evidence>
<dbReference type="Pfam" id="PF01513">
    <property type="entry name" value="NAD_kinase"/>
    <property type="match status" value="1"/>
</dbReference>
<dbReference type="GO" id="GO:0046872">
    <property type="term" value="F:metal ion binding"/>
    <property type="evidence" value="ECO:0007669"/>
    <property type="project" value="UniProtKB-UniRule"/>
</dbReference>
<feature type="binding site" evidence="8">
    <location>
        <begin position="78"/>
        <end position="79"/>
    </location>
    <ligand>
        <name>NAD(+)</name>
        <dbReference type="ChEBI" id="CHEBI:57540"/>
    </ligand>
</feature>
<protein>
    <recommendedName>
        <fullName evidence="8">NAD kinase</fullName>
        <ecNumber evidence="8">2.7.1.23</ecNumber>
    </recommendedName>
    <alternativeName>
        <fullName evidence="8">ATP-dependent NAD kinase</fullName>
    </alternativeName>
</protein>
<dbReference type="GO" id="GO:0006741">
    <property type="term" value="P:NADP+ biosynthetic process"/>
    <property type="evidence" value="ECO:0007669"/>
    <property type="project" value="UniProtKB-UniRule"/>
</dbReference>
<keyword evidence="10" id="KW-1185">Reference proteome</keyword>
<dbReference type="RefSeq" id="WP_116685579.1">
    <property type="nucleotide sequence ID" value="NZ_CAWNYD010000001.1"/>
</dbReference>
<reference evidence="9 10" key="1">
    <citation type="submission" date="2018-04" db="EMBL/GenBank/DDBJ databases">
        <title>Thalassorhabdus spongiae gen. nov., sp. nov., isolated from a marine sponge in South-West Iceland.</title>
        <authorList>
            <person name="Knobloch S."/>
            <person name="Daussin A."/>
            <person name="Johannsson R."/>
            <person name="Marteinsson V.T."/>
        </authorList>
    </citation>
    <scope>NUCLEOTIDE SEQUENCE [LARGE SCALE GENOMIC DNA]</scope>
    <source>
        <strain evidence="9 10">Hp12</strain>
    </source>
</reference>
<dbReference type="NCBIfam" id="NF002306">
    <property type="entry name" value="PRK01231.1"/>
    <property type="match status" value="1"/>
</dbReference>
<dbReference type="EMBL" id="QDDL01000001">
    <property type="protein sequence ID" value="PVZ71992.1"/>
    <property type="molecule type" value="Genomic_DNA"/>
</dbReference>
<dbReference type="GO" id="GO:0005524">
    <property type="term" value="F:ATP binding"/>
    <property type="evidence" value="ECO:0007669"/>
    <property type="project" value="UniProtKB-KW"/>
</dbReference>
<comment type="caution">
    <text evidence="9">The sequence shown here is derived from an EMBL/GenBank/DDBJ whole genome shotgun (WGS) entry which is preliminary data.</text>
</comment>
<feature type="binding site" evidence="8">
    <location>
        <begin position="152"/>
        <end position="153"/>
    </location>
    <ligand>
        <name>NAD(+)</name>
        <dbReference type="ChEBI" id="CHEBI:57540"/>
    </ligand>
</feature>
<feature type="binding site" evidence="8">
    <location>
        <position position="163"/>
    </location>
    <ligand>
        <name>NAD(+)</name>
        <dbReference type="ChEBI" id="CHEBI:57540"/>
    </ligand>
</feature>
<sequence length="296" mass="32535">MQSVSQVGVIGKFRNQEALDTVSALCQHLKARGISVILEAVTAAALQEHGFENTENYLTSSREEMGQQAQLVLVVGGDGSLLNAARALSVHNVPVMGINRGRLGFLTDIHPDDMFSLVDQVLDGKYVEEQRFLIECQVIRNGEKVGEGRALNDIVLHLGKILRMIEFEVTVDDHFVYRQRADGIIVATPTGSTAYALSAGGPIMHPTIDAISLVPMNAHTLNSRPIVIPGDSQIELLITDNNETSPQLSCDGQVHLPLAPGDRVLIKKQANRLKLIHPHDQNYFQVLRSKLQWNNN</sequence>
<keyword evidence="5 8" id="KW-0521">NADP</keyword>
<dbReference type="Pfam" id="PF20143">
    <property type="entry name" value="NAD_kinase_C"/>
    <property type="match status" value="1"/>
</dbReference>
<feature type="binding site" evidence="8">
    <location>
        <position position="182"/>
    </location>
    <ligand>
        <name>NAD(+)</name>
        <dbReference type="ChEBI" id="CHEBI:57540"/>
    </ligand>
</feature>
<gene>
    <name evidence="8" type="primary">nadK</name>
    <name evidence="9" type="ORF">DC094_02935</name>
</gene>
<evidence type="ECO:0000256" key="4">
    <source>
        <dbReference type="ARBA" id="ARBA00022840"/>
    </source>
</evidence>
<dbReference type="Gene3D" id="2.60.200.30">
    <property type="entry name" value="Probable inorganic polyphosphate/atp-NAD kinase, domain 2"/>
    <property type="match status" value="1"/>
</dbReference>
<evidence type="ECO:0000256" key="8">
    <source>
        <dbReference type="HAMAP-Rule" id="MF_00361"/>
    </source>
</evidence>
<comment type="cofactor">
    <cofactor evidence="8">
        <name>a divalent metal cation</name>
        <dbReference type="ChEBI" id="CHEBI:60240"/>
    </cofactor>
</comment>
<dbReference type="GO" id="GO:0005737">
    <property type="term" value="C:cytoplasm"/>
    <property type="evidence" value="ECO:0007669"/>
    <property type="project" value="UniProtKB-SubCell"/>
</dbReference>
<dbReference type="InterPro" id="IPR002504">
    <property type="entry name" value="NADK"/>
</dbReference>
<dbReference type="OrthoDB" id="9774737at2"/>
<keyword evidence="3 8" id="KW-0418">Kinase</keyword>
<keyword evidence="4 8" id="KW-0067">ATP-binding</keyword>
<comment type="catalytic activity">
    <reaction evidence="7 8">
        <text>NAD(+) + ATP = ADP + NADP(+) + H(+)</text>
        <dbReference type="Rhea" id="RHEA:18629"/>
        <dbReference type="ChEBI" id="CHEBI:15378"/>
        <dbReference type="ChEBI" id="CHEBI:30616"/>
        <dbReference type="ChEBI" id="CHEBI:57540"/>
        <dbReference type="ChEBI" id="CHEBI:58349"/>
        <dbReference type="ChEBI" id="CHEBI:456216"/>
        <dbReference type="EC" id="2.7.1.23"/>
    </reaction>
</comment>
<feature type="active site" description="Proton acceptor" evidence="8">
    <location>
        <position position="78"/>
    </location>
</feature>
<dbReference type="SUPFAM" id="SSF111331">
    <property type="entry name" value="NAD kinase/diacylglycerol kinase-like"/>
    <property type="match status" value="1"/>
</dbReference>
<dbReference type="InterPro" id="IPR017438">
    <property type="entry name" value="ATP-NAD_kinase_N"/>
</dbReference>
<keyword evidence="1 8" id="KW-0808">Transferase</keyword>
<dbReference type="FunFam" id="2.60.200.30:FF:000009">
    <property type="entry name" value="Poly(P)/ATP NAD kinase"/>
    <property type="match status" value="1"/>
</dbReference>
<feature type="binding site" evidence="8">
    <location>
        <position position="180"/>
    </location>
    <ligand>
        <name>NAD(+)</name>
        <dbReference type="ChEBI" id="CHEBI:57540"/>
    </ligand>
</feature>
<dbReference type="PANTHER" id="PTHR20275">
    <property type="entry name" value="NAD KINASE"/>
    <property type="match status" value="1"/>
</dbReference>
<feature type="binding site" evidence="8">
    <location>
        <begin position="193"/>
        <end position="198"/>
    </location>
    <ligand>
        <name>NAD(+)</name>
        <dbReference type="ChEBI" id="CHEBI:57540"/>
    </ligand>
</feature>
<dbReference type="InterPro" id="IPR016064">
    <property type="entry name" value="NAD/diacylglycerol_kinase_sf"/>
</dbReference>
<dbReference type="PANTHER" id="PTHR20275:SF0">
    <property type="entry name" value="NAD KINASE"/>
    <property type="match status" value="1"/>
</dbReference>
<evidence type="ECO:0000256" key="5">
    <source>
        <dbReference type="ARBA" id="ARBA00022857"/>
    </source>
</evidence>
<evidence type="ECO:0000256" key="1">
    <source>
        <dbReference type="ARBA" id="ARBA00022679"/>
    </source>
</evidence>
<keyword evidence="8" id="KW-0963">Cytoplasm</keyword>
<dbReference type="Proteomes" id="UP000244906">
    <property type="component" value="Unassembled WGS sequence"/>
</dbReference>
<evidence type="ECO:0000256" key="2">
    <source>
        <dbReference type="ARBA" id="ARBA00022741"/>
    </source>
</evidence>
<dbReference type="GO" id="GO:0019674">
    <property type="term" value="P:NAD+ metabolic process"/>
    <property type="evidence" value="ECO:0007669"/>
    <property type="project" value="InterPro"/>
</dbReference>
<accession>A0A2V1H6D8</accession>
<keyword evidence="6 8" id="KW-0520">NAD</keyword>
<evidence type="ECO:0000256" key="7">
    <source>
        <dbReference type="ARBA" id="ARBA00047925"/>
    </source>
</evidence>
<comment type="caution">
    <text evidence="8">Lacks conserved residue(s) required for the propagation of feature annotation.</text>
</comment>
<proteinExistence type="inferred from homology"/>
<dbReference type="InterPro" id="IPR017437">
    <property type="entry name" value="ATP-NAD_kinase_PpnK-typ_C"/>
</dbReference>
<dbReference type="GO" id="GO:0051287">
    <property type="term" value="F:NAD binding"/>
    <property type="evidence" value="ECO:0007669"/>
    <property type="project" value="UniProtKB-ARBA"/>
</dbReference>
<comment type="similarity">
    <text evidence="8">Belongs to the NAD kinase family.</text>
</comment>
<evidence type="ECO:0000256" key="6">
    <source>
        <dbReference type="ARBA" id="ARBA00023027"/>
    </source>
</evidence>
<feature type="binding site" evidence="8">
    <location>
        <position position="253"/>
    </location>
    <ligand>
        <name>NAD(+)</name>
        <dbReference type="ChEBI" id="CHEBI:57540"/>
    </ligand>
</feature>
<dbReference type="Gene3D" id="3.40.50.10330">
    <property type="entry name" value="Probable inorganic polyphosphate/atp-NAD kinase, domain 1"/>
    <property type="match status" value="1"/>
</dbReference>
<keyword evidence="2 8" id="KW-0547">Nucleotide-binding</keyword>